<reference evidence="2 3" key="2">
    <citation type="submission" date="2020-03" db="EMBL/GenBank/DDBJ databases">
        <authorList>
            <person name="Ichikawa N."/>
            <person name="Kimura A."/>
            <person name="Kitahashi Y."/>
            <person name="Uohara A."/>
        </authorList>
    </citation>
    <scope>NUCLEOTIDE SEQUENCE [LARGE SCALE GENOMIC DNA]</scope>
    <source>
        <strain evidence="2 3">NBRC 108639</strain>
    </source>
</reference>
<dbReference type="Pfam" id="PF21761">
    <property type="entry name" value="RedAm-like_C"/>
    <property type="match status" value="1"/>
</dbReference>
<name>A0A6V8KJR0_9ACTN</name>
<dbReference type="InterPro" id="IPR048666">
    <property type="entry name" value="RedAm-like_C"/>
</dbReference>
<sequence>MTESIPTLVELPRPRALTEAEHGLVARLVMFVDVPILSEQVATVRVVSTCDCGCASVGLRTEGPQVAATVVARLSSTGRDDYFPATEFAERQAVFLAAMTGGLAGLAAIIDAKDYTGEGQQSLRFTQTALAALMRASSDAGVDAEVLKPVHDIVRRQIAAGSARRAPPACSRN</sequence>
<reference evidence="2 3" key="1">
    <citation type="submission" date="2020-03" db="EMBL/GenBank/DDBJ databases">
        <title>Whole genome shotgun sequence of Phytohabitans houttuyneae NBRC 108639.</title>
        <authorList>
            <person name="Komaki H."/>
            <person name="Tamura T."/>
        </authorList>
    </citation>
    <scope>NUCLEOTIDE SEQUENCE [LARGE SCALE GENOMIC DNA]</scope>
    <source>
        <strain evidence="2 3">NBRC 108639</strain>
    </source>
</reference>
<gene>
    <name evidence="2" type="ORF">Phou_078400</name>
</gene>
<organism evidence="2 3">
    <name type="scientific">Phytohabitans houttuyneae</name>
    <dbReference type="NCBI Taxonomy" id="1076126"/>
    <lineage>
        <taxon>Bacteria</taxon>
        <taxon>Bacillati</taxon>
        <taxon>Actinomycetota</taxon>
        <taxon>Actinomycetes</taxon>
        <taxon>Micromonosporales</taxon>
        <taxon>Micromonosporaceae</taxon>
    </lineage>
</organism>
<feature type="domain" description="NADPH-dependent reductive aminase-like C-terminal" evidence="1">
    <location>
        <begin position="83"/>
        <end position="165"/>
    </location>
</feature>
<comment type="caution">
    <text evidence="2">The sequence shown here is derived from an EMBL/GenBank/DDBJ whole genome shotgun (WGS) entry which is preliminary data.</text>
</comment>
<dbReference type="AlphaFoldDB" id="A0A6V8KJR0"/>
<evidence type="ECO:0000313" key="3">
    <source>
        <dbReference type="Proteomes" id="UP000482800"/>
    </source>
</evidence>
<dbReference type="EMBL" id="BLPF01000003">
    <property type="protein sequence ID" value="GFJ83660.1"/>
    <property type="molecule type" value="Genomic_DNA"/>
</dbReference>
<dbReference type="InterPro" id="IPR013328">
    <property type="entry name" value="6PGD_dom2"/>
</dbReference>
<dbReference type="Gene3D" id="1.10.1040.10">
    <property type="entry name" value="N-(1-d-carboxylethyl)-l-norvaline Dehydrogenase, domain 2"/>
    <property type="match status" value="1"/>
</dbReference>
<dbReference type="Proteomes" id="UP000482800">
    <property type="component" value="Unassembled WGS sequence"/>
</dbReference>
<evidence type="ECO:0000259" key="1">
    <source>
        <dbReference type="Pfam" id="PF21761"/>
    </source>
</evidence>
<keyword evidence="3" id="KW-1185">Reference proteome</keyword>
<accession>A0A6V8KJR0</accession>
<proteinExistence type="predicted"/>
<dbReference type="RefSeq" id="WP_218579452.1">
    <property type="nucleotide sequence ID" value="NZ_BAABGO010000083.1"/>
</dbReference>
<evidence type="ECO:0000313" key="2">
    <source>
        <dbReference type="EMBL" id="GFJ83660.1"/>
    </source>
</evidence>
<protein>
    <recommendedName>
        <fullName evidence="1">NADPH-dependent reductive aminase-like C-terminal domain-containing protein</fullName>
    </recommendedName>
</protein>